<evidence type="ECO:0000313" key="2">
    <source>
        <dbReference type="Proteomes" id="UP001603857"/>
    </source>
</evidence>
<dbReference type="EMBL" id="JBGMDY010000001">
    <property type="protein sequence ID" value="KAL2348866.1"/>
    <property type="molecule type" value="Genomic_DNA"/>
</dbReference>
<sequence>MGEISIFRSFLQLTSCKGREPRLQVIEVRERLNFLFPFLFLCNLRSLEREVEVQNEGKTNKTQKPLPGTKGIRVWHPSASLWCPSGRPESWCYSSRFLAPLCQALKFRIRDETRETIGFIECCQELNGGGQRKEGAFAELKHVMTELREKHAKLLYGVVGEFVCNVLVNGIANRVRMHCILLKWIGSVASKLERRPPEGMKTIAMECGERSDCEQLKDPKMLNDLYEFKRCLSQTILVNKKQFCSRLSDAGFDKEDILLRSQSENLDETCGSSKSCCEPLLTPSDEDESHCPTEGFDNYDEEEQITSATQNIIVPTVYGVSVDEVLNKFKELELEARDNIPSIRAKEKEVKNNDVTEEINKVVHSEESAGTVTTPKNLDRHLFPPGRIMHIVSAAPSYENSDSNENDLDEKQVYLYETPIQLYGKLRLSRRMIFDHMMRKYMKVLEQLINQLENSEAPIYMMGDDDS</sequence>
<reference evidence="1 2" key="1">
    <citation type="submission" date="2024-08" db="EMBL/GenBank/DDBJ databases">
        <title>Insights into the chromosomal genome structure of Flemingia macrophylla.</title>
        <authorList>
            <person name="Ding Y."/>
            <person name="Zhao Y."/>
            <person name="Bi W."/>
            <person name="Wu M."/>
            <person name="Zhao G."/>
            <person name="Gong Y."/>
            <person name="Li W."/>
            <person name="Zhang P."/>
        </authorList>
    </citation>
    <scope>NUCLEOTIDE SEQUENCE [LARGE SCALE GENOMIC DNA]</scope>
    <source>
        <strain evidence="1">DYQJB</strain>
        <tissue evidence="1">Leaf</tissue>
    </source>
</reference>
<dbReference type="Proteomes" id="UP001603857">
    <property type="component" value="Unassembled WGS sequence"/>
</dbReference>
<dbReference type="AlphaFoldDB" id="A0ABD1NL48"/>
<organism evidence="1 2">
    <name type="scientific">Flemingia macrophylla</name>
    <dbReference type="NCBI Taxonomy" id="520843"/>
    <lineage>
        <taxon>Eukaryota</taxon>
        <taxon>Viridiplantae</taxon>
        <taxon>Streptophyta</taxon>
        <taxon>Embryophyta</taxon>
        <taxon>Tracheophyta</taxon>
        <taxon>Spermatophyta</taxon>
        <taxon>Magnoliopsida</taxon>
        <taxon>eudicotyledons</taxon>
        <taxon>Gunneridae</taxon>
        <taxon>Pentapetalae</taxon>
        <taxon>rosids</taxon>
        <taxon>fabids</taxon>
        <taxon>Fabales</taxon>
        <taxon>Fabaceae</taxon>
        <taxon>Papilionoideae</taxon>
        <taxon>50 kb inversion clade</taxon>
        <taxon>NPAAA clade</taxon>
        <taxon>indigoferoid/millettioid clade</taxon>
        <taxon>Phaseoleae</taxon>
        <taxon>Flemingia</taxon>
    </lineage>
</organism>
<keyword evidence="2" id="KW-1185">Reference proteome</keyword>
<proteinExistence type="predicted"/>
<dbReference type="PANTHER" id="PTHR46023:SF6">
    <property type="entry name" value="LIPASE CLASS 3 FAMILY PROTEIN"/>
    <property type="match status" value="1"/>
</dbReference>
<protein>
    <submittedName>
        <fullName evidence="1">Uncharacterized protein</fullName>
    </submittedName>
</protein>
<comment type="caution">
    <text evidence="1">The sequence shown here is derived from an EMBL/GenBank/DDBJ whole genome shotgun (WGS) entry which is preliminary data.</text>
</comment>
<dbReference type="PANTHER" id="PTHR46023">
    <property type="entry name" value="LIPASE CLASS 3 PROTEIN-LIKE"/>
    <property type="match status" value="1"/>
</dbReference>
<gene>
    <name evidence="1" type="ORF">Fmac_002866</name>
</gene>
<evidence type="ECO:0000313" key="1">
    <source>
        <dbReference type="EMBL" id="KAL2348866.1"/>
    </source>
</evidence>
<name>A0ABD1NL48_9FABA</name>
<accession>A0ABD1NL48</accession>